<protein>
    <submittedName>
        <fullName evidence="2">CHAT domain-containing protein</fullName>
    </submittedName>
</protein>
<dbReference type="InterPro" id="IPR027417">
    <property type="entry name" value="P-loop_NTPase"/>
</dbReference>
<dbReference type="EMBL" id="CP026652">
    <property type="protein sequence ID" value="AVH60862.1"/>
    <property type="molecule type" value="Genomic_DNA"/>
</dbReference>
<name>A0ABN5IES9_9ACTN</name>
<evidence type="ECO:0000313" key="2">
    <source>
        <dbReference type="EMBL" id="AVH60862.1"/>
    </source>
</evidence>
<dbReference type="SMART" id="SM00382">
    <property type="entry name" value="AAA"/>
    <property type="match status" value="1"/>
</dbReference>
<reference evidence="2 3" key="1">
    <citation type="submission" date="2018-02" db="EMBL/GenBank/DDBJ databases">
        <title>Complete genome sequence of Streptomyces dengpaensis, the producer of angucyclines.</title>
        <authorList>
            <person name="Yumei L."/>
        </authorList>
    </citation>
    <scope>NUCLEOTIDE SEQUENCE [LARGE SCALE GENOMIC DNA]</scope>
    <source>
        <strain evidence="2 3">XZHG99</strain>
    </source>
</reference>
<sequence>MATRLVVDLDEGGLRRWPLDAEALEDLRWYLEDYLIAPYGVYEDRGARIAARLPGWGGDVFEAVLPLGPARDAYARGRDGGELELVLRSSSPDLLGLPWELMADPSSAAPLALEAGGLSRSLATVSDDAATISVARGRLRVLMVICRPAGSRDVGYRMIARPLLERLETVRGTVELVVLRPPTLDALRAELAAAIDAGTPYQVVHFDGHGVFLGAGTGSGGEGALVFEGTRGGPQYVPARTIAAALRDGQVPVAVLNACQSGAVGKELEAAIATRLLAQGVASVVAMAYSVYSVAAAEFMTAFYERLFAGGTVASAVSAGRRQMARRSGRPSPKGFLPLADWLVPVHYVRREVSFPRAVVARTPGAPALAEALTAVAETAHDPGLGPLDPAGGVFVGRDALFYDLEEAARQGKVIVLAGPGGTGKTEVAKAFGRWWSDTGGVERPDWVFWHSFEPGLASFGLDSVVTEIGLRLHGTEFAALTVEQRRGVVLEALASRKMLLIWDDFESVQSLAGQAPGLDDAGRELLRWFVQAVQAHASSVLLITSRTPEDWLGEVHRITVGGLAGHEAMEYADVLLADHPEAAERRAGREFSELMEWLQGNPLALRLVLPGLARDEPAELLSQLRGRMPPSTEDGRASVLAAGIEYSYRHLSESGHRLLPVISLLGGVADAAVLGGFSTGEAVSGELNNVPARFSGARKEDWMMVLDEAAGVGLLTGLGSGLYRIHPALPGYLTARWREEEPNRYDAARDAADRALAYTYASWGFFMDDQIKSGRAGVSFEVIGLKRRTLLTFLGNAVDAGWWECAQGIAQPLWEYWKSAGLDNEAELWADRLRRATEGSTSAEPPVASPAGRLWLFALGVLGELELLHQRLDQAAGHYRRMAAAVEPDTTLVPELQKFYLANIYHGMGQVEQDRHRLREAQNWFRQSLPLSQELDLKPQMAATFLHLGTIAQLKKQFPAAEDWYGRASALSQELGNEQLVLGTHHQSAQLAQERGQLIVAEQRFRDVLALARDLADIRVISNSLHQLGMIAQFQGRFAVAQEWFRQALAISEELGDRPGIARTYSQLAVLADMQGDPQEALAWTVRAVTQFDEFPHPTMPTLPHNLFVIAGRVGMPALERCWQDVTGNPLPPEVRTYVRPAVVGAKVRRFLRIKAPADRPSPLPPSD</sequence>
<organism evidence="2 3">
    <name type="scientific">Streptomyces dengpaensis</name>
    <dbReference type="NCBI Taxonomy" id="2049881"/>
    <lineage>
        <taxon>Bacteria</taxon>
        <taxon>Bacillati</taxon>
        <taxon>Actinomycetota</taxon>
        <taxon>Actinomycetes</taxon>
        <taxon>Kitasatosporales</taxon>
        <taxon>Streptomycetaceae</taxon>
        <taxon>Streptomyces</taxon>
    </lineage>
</organism>
<dbReference type="PANTHER" id="PTHR47691:SF3">
    <property type="entry name" value="HTH-TYPE TRANSCRIPTIONAL REGULATOR RV0890C-RELATED"/>
    <property type="match status" value="1"/>
</dbReference>
<dbReference type="SUPFAM" id="SSF52540">
    <property type="entry name" value="P-loop containing nucleoside triphosphate hydrolases"/>
    <property type="match status" value="1"/>
</dbReference>
<accession>A0ABN5IES9</accession>
<dbReference type="SUPFAM" id="SSF48452">
    <property type="entry name" value="TPR-like"/>
    <property type="match status" value="1"/>
</dbReference>
<dbReference type="Gene3D" id="3.40.50.300">
    <property type="entry name" value="P-loop containing nucleotide triphosphate hydrolases"/>
    <property type="match status" value="1"/>
</dbReference>
<dbReference type="SMART" id="SM00028">
    <property type="entry name" value="TPR"/>
    <property type="match status" value="4"/>
</dbReference>
<evidence type="ECO:0000259" key="1">
    <source>
        <dbReference type="SMART" id="SM00382"/>
    </source>
</evidence>
<feature type="domain" description="AAA+ ATPase" evidence="1">
    <location>
        <begin position="411"/>
        <end position="602"/>
    </location>
</feature>
<dbReference type="Gene3D" id="1.25.40.10">
    <property type="entry name" value="Tetratricopeptide repeat domain"/>
    <property type="match status" value="1"/>
</dbReference>
<evidence type="ECO:0000313" key="3">
    <source>
        <dbReference type="Proteomes" id="UP000238413"/>
    </source>
</evidence>
<dbReference type="InterPro" id="IPR003593">
    <property type="entry name" value="AAA+_ATPase"/>
</dbReference>
<dbReference type="PRINTS" id="PR00364">
    <property type="entry name" value="DISEASERSIST"/>
</dbReference>
<dbReference type="InterPro" id="IPR019734">
    <property type="entry name" value="TPR_rpt"/>
</dbReference>
<dbReference type="Pfam" id="PF13424">
    <property type="entry name" value="TPR_12"/>
    <property type="match status" value="2"/>
</dbReference>
<gene>
    <name evidence="2" type="ORF">C4B68_39765</name>
</gene>
<proteinExistence type="predicted"/>
<dbReference type="Pfam" id="PF12770">
    <property type="entry name" value="CHAT"/>
    <property type="match status" value="1"/>
</dbReference>
<dbReference type="PANTHER" id="PTHR47691">
    <property type="entry name" value="REGULATOR-RELATED"/>
    <property type="match status" value="1"/>
</dbReference>
<dbReference type="RefSeq" id="WP_099506698.1">
    <property type="nucleotide sequence ID" value="NZ_CP026652.1"/>
</dbReference>
<dbReference type="InterPro" id="IPR024983">
    <property type="entry name" value="CHAT_dom"/>
</dbReference>
<dbReference type="Proteomes" id="UP000238413">
    <property type="component" value="Chromosome"/>
</dbReference>
<keyword evidence="3" id="KW-1185">Reference proteome</keyword>
<dbReference type="InterPro" id="IPR011990">
    <property type="entry name" value="TPR-like_helical_dom_sf"/>
</dbReference>